<gene>
    <name evidence="1" type="ORF">CXG81DRAFT_18034</name>
</gene>
<name>A0A4P9XA97_9FUNG</name>
<dbReference type="EMBL" id="ML014147">
    <property type="protein sequence ID" value="RKP02284.1"/>
    <property type="molecule type" value="Genomic_DNA"/>
</dbReference>
<organism evidence="1 2">
    <name type="scientific">Caulochytrium protostelioides</name>
    <dbReference type="NCBI Taxonomy" id="1555241"/>
    <lineage>
        <taxon>Eukaryota</taxon>
        <taxon>Fungi</taxon>
        <taxon>Fungi incertae sedis</taxon>
        <taxon>Chytridiomycota</taxon>
        <taxon>Chytridiomycota incertae sedis</taxon>
        <taxon>Chytridiomycetes</taxon>
        <taxon>Caulochytriales</taxon>
        <taxon>Caulochytriaceae</taxon>
        <taxon>Caulochytrium</taxon>
    </lineage>
</organism>
<reference evidence="2" key="1">
    <citation type="journal article" date="2018" name="Nat. Microbiol.">
        <title>Leveraging single-cell genomics to expand the fungal tree of life.</title>
        <authorList>
            <person name="Ahrendt S.R."/>
            <person name="Quandt C.A."/>
            <person name="Ciobanu D."/>
            <person name="Clum A."/>
            <person name="Salamov A."/>
            <person name="Andreopoulos B."/>
            <person name="Cheng J.F."/>
            <person name="Woyke T."/>
            <person name="Pelin A."/>
            <person name="Henrissat B."/>
            <person name="Reynolds N.K."/>
            <person name="Benny G.L."/>
            <person name="Smith M.E."/>
            <person name="James T.Y."/>
            <person name="Grigoriev I.V."/>
        </authorList>
    </citation>
    <scope>NUCLEOTIDE SEQUENCE [LARGE SCALE GENOMIC DNA]</scope>
    <source>
        <strain evidence="2">ATCC 52028</strain>
    </source>
</reference>
<proteinExistence type="predicted"/>
<keyword evidence="2" id="KW-1185">Reference proteome</keyword>
<evidence type="ECO:0000313" key="1">
    <source>
        <dbReference type="EMBL" id="RKP02284.1"/>
    </source>
</evidence>
<sequence>MPLDFIAARAQPDGIERLEHVIDVVDAAILIDAGPGSMRDSDAAWIVEPLLRHADCLRDLDDWNVIADHLLMHAQSETYVDELMAMPLPLPPADGDGDGAPMPPTDPEGMADQFIRWGLQYELGKIWRNVYRRLESDERVMPFLVQGLVQWQPEASHLACLLLLQLLRVQTHTRDDLDRWYPAAVWRGVLAHIHAYARSRDHERYVDDVARLVCEVWDAAAAAAPTRSFSSPRVSDAGAPPSAAPPLSPLIEALGDAPGPAAAFAQTLLFLLVRAPEPDPASEAAVVHAVERLLVHPDIAPRSGDAGAAAEAPWRTLGARLIYTNDLGLICETAMRACRNGVAASLPSPVTATRVTALAGFGASGGGSRSTLALHDRVGALADDAARRAAYLGLLPAVWTAAGARWTRSWQPQTVVAFLQELAASADEGCETRGQDATVALASARRAKALLSAFQAVLDGEDDALASLP</sequence>
<dbReference type="Proteomes" id="UP000274922">
    <property type="component" value="Unassembled WGS sequence"/>
</dbReference>
<evidence type="ECO:0000313" key="2">
    <source>
        <dbReference type="Proteomes" id="UP000274922"/>
    </source>
</evidence>
<dbReference type="AlphaFoldDB" id="A0A4P9XA97"/>
<accession>A0A4P9XA97</accession>
<protein>
    <submittedName>
        <fullName evidence="1">Uncharacterized protein</fullName>
    </submittedName>
</protein>